<dbReference type="PROSITE" id="PS50932">
    <property type="entry name" value="HTH_LACI_2"/>
    <property type="match status" value="1"/>
</dbReference>
<evidence type="ECO:0000259" key="4">
    <source>
        <dbReference type="PROSITE" id="PS50932"/>
    </source>
</evidence>
<organism evidence="5 6">
    <name type="scientific">Chitinophaga pinensis</name>
    <dbReference type="NCBI Taxonomy" id="79329"/>
    <lineage>
        <taxon>Bacteria</taxon>
        <taxon>Pseudomonadati</taxon>
        <taxon>Bacteroidota</taxon>
        <taxon>Chitinophagia</taxon>
        <taxon>Chitinophagales</taxon>
        <taxon>Chitinophagaceae</taxon>
        <taxon>Chitinophaga</taxon>
    </lineage>
</organism>
<dbReference type="Gene3D" id="3.40.50.2300">
    <property type="match status" value="2"/>
</dbReference>
<dbReference type="InterPro" id="IPR000843">
    <property type="entry name" value="HTH_LacI"/>
</dbReference>
<keyword evidence="3" id="KW-0804">Transcription</keyword>
<dbReference type="PANTHER" id="PTHR30146">
    <property type="entry name" value="LACI-RELATED TRANSCRIPTIONAL REPRESSOR"/>
    <property type="match status" value="1"/>
</dbReference>
<dbReference type="InterPro" id="IPR010982">
    <property type="entry name" value="Lambda_DNA-bd_dom_sf"/>
</dbReference>
<dbReference type="GO" id="GO:0000976">
    <property type="term" value="F:transcription cis-regulatory region binding"/>
    <property type="evidence" value="ECO:0007669"/>
    <property type="project" value="TreeGrafter"/>
</dbReference>
<dbReference type="Pfam" id="PF00356">
    <property type="entry name" value="LacI"/>
    <property type="match status" value="1"/>
</dbReference>
<comment type="caution">
    <text evidence="5">The sequence shown here is derived from an EMBL/GenBank/DDBJ whole genome shotgun (WGS) entry which is preliminary data.</text>
</comment>
<feature type="domain" description="HTH lacI-type" evidence="4">
    <location>
        <begin position="6"/>
        <end position="60"/>
    </location>
</feature>
<gene>
    <name evidence="5" type="ORF">FEF09_24940</name>
</gene>
<dbReference type="PANTHER" id="PTHR30146:SF109">
    <property type="entry name" value="HTH-TYPE TRANSCRIPTIONAL REGULATOR GALS"/>
    <property type="match status" value="1"/>
</dbReference>
<dbReference type="OrthoDB" id="667031at2"/>
<dbReference type="EMBL" id="VOHS01000042">
    <property type="protein sequence ID" value="TWV95117.1"/>
    <property type="molecule type" value="Genomic_DNA"/>
</dbReference>
<keyword evidence="1" id="KW-0805">Transcription regulation</keyword>
<dbReference type="RefSeq" id="WP_146307635.1">
    <property type="nucleotide sequence ID" value="NZ_VOHS01000042.1"/>
</dbReference>
<evidence type="ECO:0000256" key="3">
    <source>
        <dbReference type="ARBA" id="ARBA00023163"/>
    </source>
</evidence>
<dbReference type="CDD" id="cd06267">
    <property type="entry name" value="PBP1_LacI_sugar_binding-like"/>
    <property type="match status" value="1"/>
</dbReference>
<evidence type="ECO:0000313" key="6">
    <source>
        <dbReference type="Proteomes" id="UP000318815"/>
    </source>
</evidence>
<keyword evidence="6" id="KW-1185">Reference proteome</keyword>
<dbReference type="InterPro" id="IPR028082">
    <property type="entry name" value="Peripla_BP_I"/>
</dbReference>
<proteinExistence type="predicted"/>
<dbReference type="SUPFAM" id="SSF47413">
    <property type="entry name" value="lambda repressor-like DNA-binding domains"/>
    <property type="match status" value="1"/>
</dbReference>
<dbReference type="Gene3D" id="1.10.260.40">
    <property type="entry name" value="lambda repressor-like DNA-binding domains"/>
    <property type="match status" value="1"/>
</dbReference>
<reference evidence="5 6" key="1">
    <citation type="submission" date="2019-08" db="EMBL/GenBank/DDBJ databases">
        <title>Whole genome sequencing of chitin degrading bacteria Chitinophaga pinensis YS16.</title>
        <authorList>
            <person name="Singh R.P."/>
            <person name="Manchanda G."/>
            <person name="Maurya I.K."/>
            <person name="Joshi N.K."/>
            <person name="Srivastava A.K."/>
        </authorList>
    </citation>
    <scope>NUCLEOTIDE SEQUENCE [LARGE SCALE GENOMIC DNA]</scope>
    <source>
        <strain evidence="5 6">YS-16</strain>
    </source>
</reference>
<evidence type="ECO:0000256" key="2">
    <source>
        <dbReference type="ARBA" id="ARBA00023125"/>
    </source>
</evidence>
<dbReference type="Pfam" id="PF00532">
    <property type="entry name" value="Peripla_BP_1"/>
    <property type="match status" value="1"/>
</dbReference>
<dbReference type="AlphaFoldDB" id="A0A5C6LN21"/>
<dbReference type="InterPro" id="IPR001761">
    <property type="entry name" value="Peripla_BP/Lac1_sug-bd_dom"/>
</dbReference>
<dbReference type="SUPFAM" id="SSF53822">
    <property type="entry name" value="Periplasmic binding protein-like I"/>
    <property type="match status" value="1"/>
</dbReference>
<dbReference type="Proteomes" id="UP000318815">
    <property type="component" value="Unassembled WGS sequence"/>
</dbReference>
<accession>A0A5C6LN21</accession>
<keyword evidence="2" id="KW-0238">DNA-binding</keyword>
<dbReference type="GO" id="GO:0003700">
    <property type="term" value="F:DNA-binding transcription factor activity"/>
    <property type="evidence" value="ECO:0007669"/>
    <property type="project" value="TreeGrafter"/>
</dbReference>
<evidence type="ECO:0000256" key="1">
    <source>
        <dbReference type="ARBA" id="ARBA00023015"/>
    </source>
</evidence>
<dbReference type="CDD" id="cd01392">
    <property type="entry name" value="HTH_LacI"/>
    <property type="match status" value="1"/>
</dbReference>
<evidence type="ECO:0000313" key="5">
    <source>
        <dbReference type="EMBL" id="TWV95117.1"/>
    </source>
</evidence>
<dbReference type="SMART" id="SM00354">
    <property type="entry name" value="HTH_LACI"/>
    <property type="match status" value="1"/>
</dbReference>
<protein>
    <submittedName>
        <fullName evidence="5">LacI family transcriptional regulator</fullName>
    </submittedName>
</protein>
<sequence>MKAKYITIIDIARQLNISKSTVSRALTGHPNVKEHTRKAVMELAASMEYQRNSLALGFSKHNTNTIGIMVPEFMSTYFPSVIVGVQDVMQAAGYNVVICQQNESYESEVSNMKLLLSYRVDGIIVSHTKETRNFDHFTLAQRRGVPLVFFNRVPEDMNVPNVIVNDYEAAFQAVEHLILIGRKRIAHLAGPESLVNTRLRRQGYLDALKKHGIAYNPDLMLSYDLTTEKVKIYMKHFLELDTPPDALFAINDPTAIAAMEVVKAKGLRIPEDIAIVGFSNDFSAGLVHPGLTTVAQPTSEIGRMAAEMLLQEMRAKVKNDYTIKKAPTVQLPTRLIIRESTVSEEKTKKAVKSK</sequence>
<name>A0A5C6LN21_9BACT</name>